<proteinExistence type="predicted"/>
<reference evidence="3" key="1">
    <citation type="journal article" date="2019" name="Int. J. Syst. Evol. Microbiol.">
        <title>The Global Catalogue of Microorganisms (GCM) 10K type strain sequencing project: providing services to taxonomists for standard genome sequencing and annotation.</title>
        <authorList>
            <consortium name="The Broad Institute Genomics Platform"/>
            <consortium name="The Broad Institute Genome Sequencing Center for Infectious Disease"/>
            <person name="Wu L."/>
            <person name="Ma J."/>
        </authorList>
    </citation>
    <scope>NUCLEOTIDE SEQUENCE [LARGE SCALE GENOMIC DNA]</scope>
    <source>
        <strain evidence="3">CCUG 62952</strain>
    </source>
</reference>
<evidence type="ECO:0000256" key="1">
    <source>
        <dbReference type="SAM" id="Phobius"/>
    </source>
</evidence>
<organism evidence="2 3">
    <name type="scientific">Sungkyunkwania multivorans</name>
    <dbReference type="NCBI Taxonomy" id="1173618"/>
    <lineage>
        <taxon>Bacteria</taxon>
        <taxon>Pseudomonadati</taxon>
        <taxon>Bacteroidota</taxon>
        <taxon>Flavobacteriia</taxon>
        <taxon>Flavobacteriales</taxon>
        <taxon>Flavobacteriaceae</taxon>
        <taxon>Sungkyunkwania</taxon>
    </lineage>
</organism>
<comment type="caution">
    <text evidence="2">The sequence shown here is derived from an EMBL/GenBank/DDBJ whole genome shotgun (WGS) entry which is preliminary data.</text>
</comment>
<evidence type="ECO:0000313" key="3">
    <source>
        <dbReference type="Proteomes" id="UP001596978"/>
    </source>
</evidence>
<gene>
    <name evidence="2" type="ORF">ACFQ1M_07070</name>
</gene>
<name>A0ABW3CYQ2_9FLAO</name>
<accession>A0ABW3CYQ2</accession>
<keyword evidence="1" id="KW-0812">Transmembrane</keyword>
<protein>
    <submittedName>
        <fullName evidence="2">Uncharacterized protein</fullName>
    </submittedName>
</protein>
<keyword evidence="1" id="KW-1133">Transmembrane helix</keyword>
<feature type="transmembrane region" description="Helical" evidence="1">
    <location>
        <begin position="20"/>
        <end position="43"/>
    </location>
</feature>
<dbReference type="Proteomes" id="UP001596978">
    <property type="component" value="Unassembled WGS sequence"/>
</dbReference>
<keyword evidence="1" id="KW-0472">Membrane</keyword>
<feature type="transmembrane region" description="Helical" evidence="1">
    <location>
        <begin position="55"/>
        <end position="72"/>
    </location>
</feature>
<dbReference type="EMBL" id="JBHTJH010000004">
    <property type="protein sequence ID" value="MFD0861962.1"/>
    <property type="molecule type" value="Genomic_DNA"/>
</dbReference>
<evidence type="ECO:0000313" key="2">
    <source>
        <dbReference type="EMBL" id="MFD0861962.1"/>
    </source>
</evidence>
<sequence>MQENKITTATTEKLKNQRNVYTGLIYVYYALMAIYAAVLFLLFKDSGLQGANIPLAIPFLCLLIFLPILYSSRNAIDKELERREH</sequence>
<dbReference type="RefSeq" id="WP_386405975.1">
    <property type="nucleotide sequence ID" value="NZ_JBHTJH010000004.1"/>
</dbReference>
<keyword evidence="3" id="KW-1185">Reference proteome</keyword>